<gene>
    <name evidence="1" type="ORF">U472_06940</name>
</gene>
<dbReference type="PANTHER" id="PTHR39183">
    <property type="entry name" value="SPORE COAT PROTEIN F-LIKE PROTEIN YHCQ"/>
    <property type="match status" value="1"/>
</dbReference>
<dbReference type="PANTHER" id="PTHR39183:SF1">
    <property type="entry name" value="SPORE COAT PROTEIN F-LIKE PROTEIN YHCQ"/>
    <property type="match status" value="1"/>
</dbReference>
<dbReference type="RefSeq" id="WP_068716842.1">
    <property type="nucleotide sequence ID" value="NZ_LWDV01000008.1"/>
</dbReference>
<evidence type="ECO:0000313" key="2">
    <source>
        <dbReference type="Proteomes" id="UP000093514"/>
    </source>
</evidence>
<dbReference type="AlphaFoldDB" id="A0A1C0AA86"/>
<dbReference type="InterPro" id="IPR012851">
    <property type="entry name" value="Spore_coat_CotF-like"/>
</dbReference>
<protein>
    <recommendedName>
        <fullName evidence="3">Spore coat protein</fullName>
    </recommendedName>
</protein>
<dbReference type="Proteomes" id="UP000093514">
    <property type="component" value="Unassembled WGS sequence"/>
</dbReference>
<reference evidence="1 2" key="2">
    <citation type="submission" date="2016-08" db="EMBL/GenBank/DDBJ databases">
        <title>Orenia metallireducens sp. nov. strain Z6, a Novel Metal-reducing Firmicute from the Deep Subsurface.</title>
        <authorList>
            <person name="Maxim B.I."/>
            <person name="Kenneth K."/>
            <person name="Flynn T.M."/>
            <person name="Oloughlin E.J."/>
            <person name="Locke R.A."/>
            <person name="Weber J.R."/>
            <person name="Egan S.M."/>
            <person name="Mackie R.I."/>
            <person name="Cann I.K."/>
        </authorList>
    </citation>
    <scope>NUCLEOTIDE SEQUENCE [LARGE SCALE GENOMIC DNA]</scope>
    <source>
        <strain evidence="1 2">Z6</strain>
    </source>
</reference>
<dbReference type="EMBL" id="LWDV01000008">
    <property type="protein sequence ID" value="OCL27201.1"/>
    <property type="molecule type" value="Genomic_DNA"/>
</dbReference>
<evidence type="ECO:0008006" key="3">
    <source>
        <dbReference type="Google" id="ProtNLM"/>
    </source>
</evidence>
<dbReference type="Pfam" id="PF07875">
    <property type="entry name" value="Coat_F"/>
    <property type="match status" value="1"/>
</dbReference>
<dbReference type="OrthoDB" id="1682820at2"/>
<sequence length="105" mass="11304">MPSMITSLLGGEDTKQLNDPMIVSNMLVESKGAAGAYLGAILGATTPELRAIYSSSLNQILGGHSSLTALAINKEWYKPYELAEHQLAETLQHSEKLMDLVKTDA</sequence>
<reference evidence="2" key="1">
    <citation type="submission" date="2016-07" db="EMBL/GenBank/DDBJ databases">
        <authorList>
            <person name="Florea S."/>
            <person name="Webb J.S."/>
            <person name="Jaromczyk J."/>
            <person name="Schardl C.L."/>
        </authorList>
    </citation>
    <scope>NUCLEOTIDE SEQUENCE [LARGE SCALE GENOMIC DNA]</scope>
    <source>
        <strain evidence="2">Z6</strain>
    </source>
</reference>
<evidence type="ECO:0000313" key="1">
    <source>
        <dbReference type="EMBL" id="OCL27201.1"/>
    </source>
</evidence>
<accession>A0A1C0AA86</accession>
<name>A0A1C0AA86_9FIRM</name>
<organism evidence="1 2">
    <name type="scientific">Orenia metallireducens</name>
    <dbReference type="NCBI Taxonomy" id="1413210"/>
    <lineage>
        <taxon>Bacteria</taxon>
        <taxon>Bacillati</taxon>
        <taxon>Bacillota</taxon>
        <taxon>Clostridia</taxon>
        <taxon>Halanaerobiales</taxon>
        <taxon>Halobacteroidaceae</taxon>
        <taxon>Orenia</taxon>
    </lineage>
</organism>
<comment type="caution">
    <text evidence="1">The sequence shown here is derived from an EMBL/GenBank/DDBJ whole genome shotgun (WGS) entry which is preliminary data.</text>
</comment>
<proteinExistence type="predicted"/>
<keyword evidence="2" id="KW-1185">Reference proteome</keyword>